<proteinExistence type="predicted"/>
<feature type="transmembrane region" description="Helical" evidence="6">
    <location>
        <begin position="12"/>
        <end position="30"/>
    </location>
</feature>
<keyword evidence="4 6" id="KW-1133">Transmembrane helix</keyword>
<dbReference type="RefSeq" id="WP_087477706.1">
    <property type="nucleotide sequence ID" value="NZ_CALYAU010000004.1"/>
</dbReference>
<evidence type="ECO:0000313" key="8">
    <source>
        <dbReference type="Proteomes" id="UP000254337"/>
    </source>
</evidence>
<evidence type="ECO:0000313" key="7">
    <source>
        <dbReference type="EMBL" id="AXL21700.1"/>
    </source>
</evidence>
<dbReference type="PANTHER" id="PTHR37481">
    <property type="entry name" value="LIPOPOLYSACCHARIDE EXPORT SYSTEM PROTEIN LPTC"/>
    <property type="match status" value="1"/>
</dbReference>
<dbReference type="GO" id="GO:0015221">
    <property type="term" value="F:lipopolysaccharide transmembrane transporter activity"/>
    <property type="evidence" value="ECO:0007669"/>
    <property type="project" value="InterPro"/>
</dbReference>
<dbReference type="EMBL" id="CP029462">
    <property type="protein sequence ID" value="AXL21700.1"/>
    <property type="molecule type" value="Genomic_DNA"/>
</dbReference>
<gene>
    <name evidence="7" type="primary">lptC</name>
    <name evidence="7" type="ORF">DKB62_09060</name>
</gene>
<dbReference type="AlphaFoldDB" id="A0A346B0Q7"/>
<evidence type="ECO:0000256" key="3">
    <source>
        <dbReference type="ARBA" id="ARBA00022692"/>
    </source>
</evidence>
<protein>
    <submittedName>
        <fullName evidence="7">LPS export ABC transporter periplasmic protein LptC</fullName>
    </submittedName>
</protein>
<keyword evidence="8" id="KW-1185">Reference proteome</keyword>
<dbReference type="KEGG" id="meg:DKB62_09060"/>
<dbReference type="Gene3D" id="2.60.450.10">
    <property type="entry name" value="Lipopolysaccharide (LPS) transport protein A like domain"/>
    <property type="match status" value="1"/>
</dbReference>
<dbReference type="GO" id="GO:0030288">
    <property type="term" value="C:outer membrane-bounded periplasmic space"/>
    <property type="evidence" value="ECO:0007669"/>
    <property type="project" value="TreeGrafter"/>
</dbReference>
<keyword evidence="3 6" id="KW-0812">Transmembrane</keyword>
<organism evidence="7 8">
    <name type="scientific">Megasphaera stantonii</name>
    <dbReference type="NCBI Taxonomy" id="2144175"/>
    <lineage>
        <taxon>Bacteria</taxon>
        <taxon>Bacillati</taxon>
        <taxon>Bacillota</taxon>
        <taxon>Negativicutes</taxon>
        <taxon>Veillonellales</taxon>
        <taxon>Veillonellaceae</taxon>
        <taxon>Megasphaera</taxon>
    </lineage>
</organism>
<sequence length="184" mass="20332">MTITQLKQNKGKLIGAACVIAFAALLYSLMEEPVAQPEVKTDNLVEFEGSELVENKNGKLVWKLTADKIMIDPQTEIMYFTNPKALLVDEEDGTEMTITSPNGVVDRKKHTIEIKPPVSAATNRNDTLQTEGSVYYNMNTHMVKGGKVVMNRHDNTSLRADAFETTTSMDKVTLTGHAQVTKGE</sequence>
<keyword evidence="2" id="KW-0997">Cell inner membrane</keyword>
<evidence type="ECO:0000256" key="6">
    <source>
        <dbReference type="SAM" id="Phobius"/>
    </source>
</evidence>
<dbReference type="Pfam" id="PF06835">
    <property type="entry name" value="LptC"/>
    <property type="match status" value="1"/>
</dbReference>
<dbReference type="GO" id="GO:0017089">
    <property type="term" value="F:glycolipid transfer activity"/>
    <property type="evidence" value="ECO:0007669"/>
    <property type="project" value="TreeGrafter"/>
</dbReference>
<name>A0A346B0Q7_9FIRM</name>
<evidence type="ECO:0000256" key="5">
    <source>
        <dbReference type="ARBA" id="ARBA00023136"/>
    </source>
</evidence>
<keyword evidence="1" id="KW-1003">Cell membrane</keyword>
<dbReference type="InterPro" id="IPR010664">
    <property type="entry name" value="LipoPS_assembly_LptC-rel"/>
</dbReference>
<accession>A0A346B0Q7</accession>
<dbReference type="OrthoDB" id="1629081at2"/>
<evidence type="ECO:0000256" key="4">
    <source>
        <dbReference type="ARBA" id="ARBA00022989"/>
    </source>
</evidence>
<evidence type="ECO:0000256" key="2">
    <source>
        <dbReference type="ARBA" id="ARBA00022519"/>
    </source>
</evidence>
<dbReference type="Proteomes" id="UP000254337">
    <property type="component" value="Chromosome"/>
</dbReference>
<reference evidence="7 8" key="1">
    <citation type="submission" date="2018-05" db="EMBL/GenBank/DDBJ databases">
        <title>Complete genome sequence of Megasphaera sp. AJH120T, isolated from the ceca of a chicken.</title>
        <authorList>
            <person name="Maki J."/>
            <person name="Looft T."/>
        </authorList>
    </citation>
    <scope>NUCLEOTIDE SEQUENCE [LARGE SCALE GENOMIC DNA]</scope>
    <source>
        <strain evidence="7 8">AJH120</strain>
    </source>
</reference>
<evidence type="ECO:0000256" key="1">
    <source>
        <dbReference type="ARBA" id="ARBA00022475"/>
    </source>
</evidence>
<dbReference type="GO" id="GO:0005886">
    <property type="term" value="C:plasma membrane"/>
    <property type="evidence" value="ECO:0007669"/>
    <property type="project" value="InterPro"/>
</dbReference>
<dbReference type="PANTHER" id="PTHR37481:SF1">
    <property type="entry name" value="LIPOPOLYSACCHARIDE EXPORT SYSTEM PROTEIN LPTC"/>
    <property type="match status" value="1"/>
</dbReference>
<keyword evidence="5 6" id="KW-0472">Membrane</keyword>
<dbReference type="InterPro" id="IPR026265">
    <property type="entry name" value="LptC"/>
</dbReference>
<dbReference type="InterPro" id="IPR052363">
    <property type="entry name" value="LPS_export_LptC"/>
</dbReference>
<dbReference type="NCBIfam" id="TIGR04409">
    <property type="entry name" value="LptC_YrbK"/>
    <property type="match status" value="1"/>
</dbReference>